<name>A0ABS5QK07_9BACT</name>
<sequence length="211" mass="23759">MNNIVLFGVQGAGKGTQAKMLLNKFSNYKYFEAGNILRAIKSKPNCLGDYVKEIIDSGNLINDEFISSLFNAFLTTLSDNDNILIDGYPRKINQMKQFIDLTSKKNISYKAVYLDLSEDKAIERLSSRLICSNCGATLSNISGKLKSCTYCGSDSLIKREDDYPDAIKKRVRLYKEETKPVIDTFQNMGNLFIIDASGTQEEVFDRIIDIL</sequence>
<comment type="similarity">
    <text evidence="5 6">Belongs to the adenylate kinase family.</text>
</comment>
<keyword evidence="1 5" id="KW-0808">Transferase</keyword>
<dbReference type="NCBIfam" id="TIGR01351">
    <property type="entry name" value="adk"/>
    <property type="match status" value="1"/>
</dbReference>
<dbReference type="Proteomes" id="UP000680365">
    <property type="component" value="Unassembled WGS sequence"/>
</dbReference>
<dbReference type="EMBL" id="JAEDAM010000001">
    <property type="protein sequence ID" value="MBS8121437.1"/>
    <property type="molecule type" value="Genomic_DNA"/>
</dbReference>
<evidence type="ECO:0000313" key="9">
    <source>
        <dbReference type="Proteomes" id="UP000680365"/>
    </source>
</evidence>
<evidence type="ECO:0000256" key="2">
    <source>
        <dbReference type="ARBA" id="ARBA00022727"/>
    </source>
</evidence>
<feature type="binding site" evidence="5">
    <location>
        <position position="38"/>
    </location>
    <ligand>
        <name>AMP</name>
        <dbReference type="ChEBI" id="CHEBI:456215"/>
    </ligand>
</feature>
<comment type="catalytic activity">
    <reaction evidence="5 7">
        <text>AMP + ATP = 2 ADP</text>
        <dbReference type="Rhea" id="RHEA:12973"/>
        <dbReference type="ChEBI" id="CHEBI:30616"/>
        <dbReference type="ChEBI" id="CHEBI:456215"/>
        <dbReference type="ChEBI" id="CHEBI:456216"/>
        <dbReference type="EC" id="2.7.4.3"/>
    </reaction>
</comment>
<dbReference type="PANTHER" id="PTHR23359">
    <property type="entry name" value="NUCLEOTIDE KINASE"/>
    <property type="match status" value="1"/>
</dbReference>
<dbReference type="EC" id="2.7.4.3" evidence="5 7"/>
<comment type="function">
    <text evidence="5">Catalyzes the reversible transfer of the terminal phosphate group between ATP and AMP. Plays an important role in cellular energy homeostasis and in adenine nucleotide metabolism.</text>
</comment>
<evidence type="ECO:0000313" key="8">
    <source>
        <dbReference type="EMBL" id="MBS8121437.1"/>
    </source>
</evidence>
<dbReference type="InterPro" id="IPR033690">
    <property type="entry name" value="Adenylat_kinase_CS"/>
</dbReference>
<comment type="subcellular location">
    <subcellularLocation>
        <location evidence="5 7">Cytoplasm</location>
    </subcellularLocation>
</comment>
<keyword evidence="5 7" id="KW-0067">ATP-binding</keyword>
<dbReference type="InterPro" id="IPR027417">
    <property type="entry name" value="P-loop_NTPase"/>
</dbReference>
<feature type="binding site" evidence="5">
    <location>
        <position position="170"/>
    </location>
    <ligand>
        <name>AMP</name>
        <dbReference type="ChEBI" id="CHEBI:456215"/>
    </ligand>
</feature>
<evidence type="ECO:0000256" key="1">
    <source>
        <dbReference type="ARBA" id="ARBA00022679"/>
    </source>
</evidence>
<feature type="binding site" evidence="5">
    <location>
        <position position="159"/>
    </location>
    <ligand>
        <name>AMP</name>
        <dbReference type="ChEBI" id="CHEBI:456215"/>
    </ligand>
</feature>
<comment type="subunit">
    <text evidence="5 7">Monomer.</text>
</comment>
<evidence type="ECO:0000256" key="5">
    <source>
        <dbReference type="HAMAP-Rule" id="MF_00235"/>
    </source>
</evidence>
<keyword evidence="3 5" id="KW-0547">Nucleotide-binding</keyword>
<organism evidence="8 9">
    <name type="scientific">Candidatus Vampirococcus lugosii</name>
    <dbReference type="NCBI Taxonomy" id="2789015"/>
    <lineage>
        <taxon>Bacteria</taxon>
        <taxon>Candidatus Absconditibacteriota</taxon>
        <taxon>Vampirococcus</taxon>
    </lineage>
</organism>
<dbReference type="CDD" id="cd01428">
    <property type="entry name" value="ADK"/>
    <property type="match status" value="1"/>
</dbReference>
<evidence type="ECO:0000256" key="6">
    <source>
        <dbReference type="RuleBase" id="RU003330"/>
    </source>
</evidence>
<dbReference type="PROSITE" id="PS00113">
    <property type="entry name" value="ADENYLATE_KINASE"/>
    <property type="match status" value="1"/>
</dbReference>
<dbReference type="PRINTS" id="PR00094">
    <property type="entry name" value="ADENYLTKNASE"/>
</dbReference>
<dbReference type="RefSeq" id="WP_213347952.1">
    <property type="nucleotide sequence ID" value="NZ_JAEDAM010000001.1"/>
</dbReference>
<comment type="domain">
    <text evidence="5">Consists of three domains, a large central CORE domain and two small peripheral domains, NMPbind and LID, which undergo movements during catalysis. The LID domain closes over the site of phosphoryl transfer upon ATP binding. Assembling and dissambling the active center during each catalytic cycle provides an effective means to prevent ATP hydrolysis.</text>
</comment>
<dbReference type="GO" id="GO:0004017">
    <property type="term" value="F:AMP kinase activity"/>
    <property type="evidence" value="ECO:0007669"/>
    <property type="project" value="UniProtKB-EC"/>
</dbReference>
<keyword evidence="9" id="KW-1185">Reference proteome</keyword>
<protein>
    <recommendedName>
        <fullName evidence="5 7">Adenylate kinase</fullName>
        <shortName evidence="5">AK</shortName>
        <ecNumber evidence="5 7">2.7.4.3</ecNumber>
    </recommendedName>
    <alternativeName>
        <fullName evidence="5">ATP-AMP transphosphorylase</fullName>
    </alternativeName>
    <alternativeName>
        <fullName evidence="5">ATP:AMP phosphotransferase</fullName>
    </alternativeName>
    <alternativeName>
        <fullName evidence="5">Adenylate monophosphate kinase</fullName>
    </alternativeName>
</protein>
<keyword evidence="2 5" id="KW-0545">Nucleotide biosynthesis</keyword>
<feature type="binding site" evidence="5">
    <location>
        <begin position="87"/>
        <end position="90"/>
    </location>
    <ligand>
        <name>AMP</name>
        <dbReference type="ChEBI" id="CHEBI:456215"/>
    </ligand>
</feature>
<gene>
    <name evidence="5" type="primary">adk</name>
    <name evidence="8" type="ORF">VAMP_2n256</name>
</gene>
<keyword evidence="5" id="KW-0963">Cytoplasm</keyword>
<dbReference type="InterPro" id="IPR006259">
    <property type="entry name" value="Adenyl_kin_sub"/>
</dbReference>
<dbReference type="HAMAP" id="MF_00235">
    <property type="entry name" value="Adenylate_kinase_Adk"/>
    <property type="match status" value="1"/>
</dbReference>
<feature type="binding site" evidence="5">
    <location>
        <begin position="11"/>
        <end position="16"/>
    </location>
    <ligand>
        <name>ATP</name>
        <dbReference type="ChEBI" id="CHEBI:30616"/>
    </ligand>
</feature>
<dbReference type="InterPro" id="IPR000850">
    <property type="entry name" value="Adenylat/UMP-CMP_kin"/>
</dbReference>
<dbReference type="Pfam" id="PF00406">
    <property type="entry name" value="ADK"/>
    <property type="match status" value="1"/>
</dbReference>
<accession>A0ABS5QK07</accession>
<feature type="binding site" evidence="5">
    <location>
        <position position="198"/>
    </location>
    <ligand>
        <name>ATP</name>
        <dbReference type="ChEBI" id="CHEBI:30616"/>
    </ligand>
</feature>
<feature type="binding site" evidence="5">
    <location>
        <position position="94"/>
    </location>
    <ligand>
        <name>AMP</name>
        <dbReference type="ChEBI" id="CHEBI:456215"/>
    </ligand>
</feature>
<comment type="pathway">
    <text evidence="5">Purine metabolism; AMP biosynthesis via salvage pathway; AMP from ADP: step 1/1.</text>
</comment>
<dbReference type="Gene3D" id="3.40.50.300">
    <property type="entry name" value="P-loop containing nucleotide triphosphate hydrolases"/>
    <property type="match status" value="1"/>
</dbReference>
<dbReference type="SUPFAM" id="SSF52540">
    <property type="entry name" value="P-loop containing nucleoside triphosphate hydrolases"/>
    <property type="match status" value="1"/>
</dbReference>
<feature type="region of interest" description="NMP" evidence="5">
    <location>
        <begin position="32"/>
        <end position="61"/>
    </location>
</feature>
<keyword evidence="4 5" id="KW-0418">Kinase</keyword>
<reference evidence="8 9" key="1">
    <citation type="journal article" date="2021" name="Nat. Commun.">
        <title>Reductive evolution and unique predatory mode in the CPR bacterium Vampirococcus lugosii.</title>
        <authorList>
            <person name="Moreira D."/>
            <person name="Zivanovic Y."/>
            <person name="Lopez-Archilla A.I."/>
            <person name="Iniesto M."/>
            <person name="Lopez-Garcia P."/>
        </authorList>
    </citation>
    <scope>NUCLEOTIDE SEQUENCE [LARGE SCALE GENOMIC DNA]</scope>
    <source>
        <strain evidence="8">Chiprana</strain>
    </source>
</reference>
<feature type="binding site" evidence="5">
    <location>
        <begin position="59"/>
        <end position="61"/>
    </location>
    <ligand>
        <name>AMP</name>
        <dbReference type="ChEBI" id="CHEBI:456215"/>
    </ligand>
</feature>
<comment type="caution">
    <text evidence="8">The sequence shown here is derived from an EMBL/GenBank/DDBJ whole genome shotgun (WGS) entry which is preliminary data.</text>
</comment>
<evidence type="ECO:0000256" key="3">
    <source>
        <dbReference type="ARBA" id="ARBA00022741"/>
    </source>
</evidence>
<proteinExistence type="inferred from homology"/>
<feature type="binding site" evidence="5">
    <location>
        <position position="128"/>
    </location>
    <ligand>
        <name>ATP</name>
        <dbReference type="ChEBI" id="CHEBI:30616"/>
    </ligand>
</feature>
<comment type="caution">
    <text evidence="5">Lacks conserved residue(s) required for the propagation of feature annotation.</text>
</comment>
<evidence type="ECO:0000256" key="4">
    <source>
        <dbReference type="ARBA" id="ARBA00022777"/>
    </source>
</evidence>
<evidence type="ECO:0000256" key="7">
    <source>
        <dbReference type="RuleBase" id="RU003331"/>
    </source>
</evidence>